<evidence type="ECO:0000313" key="1">
    <source>
        <dbReference type="EMBL" id="PLX61430.1"/>
    </source>
</evidence>
<dbReference type="EMBL" id="PKUN01000017">
    <property type="protein sequence ID" value="PLX61430.1"/>
    <property type="molecule type" value="Genomic_DNA"/>
</dbReference>
<dbReference type="AlphaFoldDB" id="A0A2N6CW24"/>
<protein>
    <submittedName>
        <fullName evidence="1">Uncharacterized protein</fullName>
    </submittedName>
</protein>
<comment type="caution">
    <text evidence="1">The sequence shown here is derived from an EMBL/GenBank/DDBJ whole genome shotgun (WGS) entry which is preliminary data.</text>
</comment>
<sequence>MRLFGSVTAIRFFRVSQSNKSDIFIDLLTLSASMPILPTQEVTMTDGPFRNLKLDSRSKRFAEAVQNDAVDQKTRCAYANDAILNGILRENQALLRALQDYGQDGQLDLDPIASVKGVFDSHPKSEFADHLQREVGLQLHEGEKFQAAINSGLEAALESSIGEFRTRTHEACLEAYGSREMRKDQLDRFVVGCNLALRGIDCPRILKALKDVNKGAFKKDVMKKEGLDEGPRM</sequence>
<reference evidence="1 2" key="1">
    <citation type="submission" date="2017-11" db="EMBL/GenBank/DDBJ databases">
        <title>Genome-resolved metagenomics identifies genetic mobility, metabolic interactions, and unexpected diversity in perchlorate-reducing communities.</title>
        <authorList>
            <person name="Barnum T.P."/>
            <person name="Figueroa I.A."/>
            <person name="Carlstrom C.I."/>
            <person name="Lucas L.N."/>
            <person name="Engelbrektson A.L."/>
            <person name="Coates J.D."/>
        </authorList>
    </citation>
    <scope>NUCLEOTIDE SEQUENCE [LARGE SCALE GENOMIC DNA]</scope>
    <source>
        <strain evidence="1">BM301</strain>
    </source>
</reference>
<proteinExistence type="predicted"/>
<accession>A0A2N6CW24</accession>
<organism evidence="1 2">
    <name type="scientific">Sedimenticola selenatireducens</name>
    <dbReference type="NCBI Taxonomy" id="191960"/>
    <lineage>
        <taxon>Bacteria</taxon>
        <taxon>Pseudomonadati</taxon>
        <taxon>Pseudomonadota</taxon>
        <taxon>Gammaproteobacteria</taxon>
        <taxon>Chromatiales</taxon>
        <taxon>Sedimenticolaceae</taxon>
        <taxon>Sedimenticola</taxon>
    </lineage>
</organism>
<gene>
    <name evidence="1" type="ORF">C0630_10910</name>
</gene>
<dbReference type="Proteomes" id="UP000235015">
    <property type="component" value="Unassembled WGS sequence"/>
</dbReference>
<name>A0A2N6CW24_9GAMM</name>
<evidence type="ECO:0000313" key="2">
    <source>
        <dbReference type="Proteomes" id="UP000235015"/>
    </source>
</evidence>